<dbReference type="EMBL" id="APPN01000054">
    <property type="protein sequence ID" value="ENV34534.1"/>
    <property type="molecule type" value="Genomic_DNA"/>
</dbReference>
<dbReference type="STRING" id="202952.GCA_000747725_00071"/>
<sequence>MSKYKIAHVKEQGQQMIIIPLDSSFHHKTSDEQSGIKNALQSCASSAGLAGTVVPVWLHGGSMYFIAPQPWHPFFRTLSWNAVISSLNKELTCG</sequence>
<dbReference type="GeneID" id="84208674"/>
<evidence type="ECO:0000313" key="1">
    <source>
        <dbReference type="EMBL" id="ENV34534.1"/>
    </source>
</evidence>
<dbReference type="PATRIC" id="fig|1120926.3.peg.1224"/>
<organism evidence="1 2">
    <name type="scientific">Acinetobacter gerneri DSM 14967 = CIP 107464 = MTCC 9824</name>
    <dbReference type="NCBI Taxonomy" id="1120926"/>
    <lineage>
        <taxon>Bacteria</taxon>
        <taxon>Pseudomonadati</taxon>
        <taxon>Pseudomonadota</taxon>
        <taxon>Gammaproteobacteria</taxon>
        <taxon>Moraxellales</taxon>
        <taxon>Moraxellaceae</taxon>
        <taxon>Acinetobacter</taxon>
    </lineage>
</organism>
<accession>N8ZLC9</accession>
<evidence type="ECO:0000313" key="2">
    <source>
        <dbReference type="Proteomes" id="UP000013117"/>
    </source>
</evidence>
<dbReference type="HOGENOM" id="CLU_2379734_0_0_6"/>
<comment type="caution">
    <text evidence="1">The sequence shown here is derived from an EMBL/GenBank/DDBJ whole genome shotgun (WGS) entry which is preliminary data.</text>
</comment>
<dbReference type="Proteomes" id="UP000013117">
    <property type="component" value="Unassembled WGS sequence"/>
</dbReference>
<dbReference type="eggNOG" id="ENOG5031RSA">
    <property type="taxonomic scope" value="Bacteria"/>
</dbReference>
<dbReference type="OrthoDB" id="6703746at2"/>
<dbReference type="RefSeq" id="WP_004859223.1">
    <property type="nucleotide sequence ID" value="NZ_ASYY01000054.1"/>
</dbReference>
<proteinExistence type="predicted"/>
<keyword evidence="2" id="KW-1185">Reference proteome</keyword>
<reference evidence="1 2" key="1">
    <citation type="submission" date="2013-02" db="EMBL/GenBank/DDBJ databases">
        <title>The Genome Sequence of Acinetobacter gerneri CIP 107464.</title>
        <authorList>
            <consortium name="The Broad Institute Genome Sequencing Platform"/>
            <consortium name="The Broad Institute Genome Sequencing Center for Infectious Disease"/>
            <person name="Cerqueira G."/>
            <person name="Feldgarden M."/>
            <person name="Courvalin P."/>
            <person name="Perichon B."/>
            <person name="Grillot-Courvalin C."/>
            <person name="Clermont D."/>
            <person name="Rocha E."/>
            <person name="Yoon E.-J."/>
            <person name="Nemec A."/>
            <person name="Walker B."/>
            <person name="Young S.K."/>
            <person name="Zeng Q."/>
            <person name="Gargeya S."/>
            <person name="Fitzgerald M."/>
            <person name="Haas B."/>
            <person name="Abouelleil A."/>
            <person name="Alvarado L."/>
            <person name="Arachchi H.M."/>
            <person name="Berlin A.M."/>
            <person name="Chapman S.B."/>
            <person name="Dewar J."/>
            <person name="Goldberg J."/>
            <person name="Griggs A."/>
            <person name="Gujja S."/>
            <person name="Hansen M."/>
            <person name="Howarth C."/>
            <person name="Imamovic A."/>
            <person name="Larimer J."/>
            <person name="McCowan C."/>
            <person name="Murphy C."/>
            <person name="Neiman D."/>
            <person name="Pearson M."/>
            <person name="Priest M."/>
            <person name="Roberts A."/>
            <person name="Saif S."/>
            <person name="Shea T."/>
            <person name="Sisk P."/>
            <person name="Sykes S."/>
            <person name="Wortman J."/>
            <person name="Nusbaum C."/>
            <person name="Birren B."/>
        </authorList>
    </citation>
    <scope>NUCLEOTIDE SEQUENCE [LARGE SCALE GENOMIC DNA]</scope>
    <source>
        <strain evidence="1 2">CIP 107464</strain>
    </source>
</reference>
<dbReference type="AlphaFoldDB" id="N8ZLC9"/>
<gene>
    <name evidence="1" type="ORF">F960_01272</name>
</gene>
<protein>
    <submittedName>
        <fullName evidence="1">Uncharacterized protein</fullName>
    </submittedName>
</protein>
<name>N8ZLC9_9GAMM</name>